<evidence type="ECO:0000313" key="3">
    <source>
        <dbReference type="Proteomes" id="UP001492380"/>
    </source>
</evidence>
<feature type="signal peptide" evidence="1">
    <location>
        <begin position="1"/>
        <end position="17"/>
    </location>
</feature>
<organism evidence="2 3">
    <name type="scientific">Phyllosticta capitalensis</name>
    <dbReference type="NCBI Taxonomy" id="121624"/>
    <lineage>
        <taxon>Eukaryota</taxon>
        <taxon>Fungi</taxon>
        <taxon>Dikarya</taxon>
        <taxon>Ascomycota</taxon>
        <taxon>Pezizomycotina</taxon>
        <taxon>Dothideomycetes</taxon>
        <taxon>Dothideomycetes incertae sedis</taxon>
        <taxon>Botryosphaeriales</taxon>
        <taxon>Phyllostictaceae</taxon>
        <taxon>Phyllosticta</taxon>
    </lineage>
</organism>
<comment type="caution">
    <text evidence="2">The sequence shown here is derived from an EMBL/GenBank/DDBJ whole genome shotgun (WGS) entry which is preliminary data.</text>
</comment>
<sequence>MAGASAIVLCIEGLIIATPCHCSHQKVHQCCHCDESKQKCRVTTIVVAVSWAWSQCVVSGSCAADTRCPLARILSSCSWGWVGGRRGRRGWSGPEMVA</sequence>
<gene>
    <name evidence="2" type="ORF">HDK90DRAFT_77457</name>
</gene>
<evidence type="ECO:0008006" key="4">
    <source>
        <dbReference type="Google" id="ProtNLM"/>
    </source>
</evidence>
<evidence type="ECO:0000313" key="2">
    <source>
        <dbReference type="EMBL" id="KAK8226122.1"/>
    </source>
</evidence>
<keyword evidence="1" id="KW-0732">Signal</keyword>
<reference evidence="2 3" key="1">
    <citation type="submission" date="2024-04" db="EMBL/GenBank/DDBJ databases">
        <title>Phyllosticta paracitricarpa is synonymous to the EU quarantine fungus P. citricarpa based on phylogenomic analyses.</title>
        <authorList>
            <consortium name="Lawrence Berkeley National Laboratory"/>
            <person name="Van Ingen-Buijs V.A."/>
            <person name="Van Westerhoven A.C."/>
            <person name="Haridas S."/>
            <person name="Skiadas P."/>
            <person name="Martin F."/>
            <person name="Groenewald J.Z."/>
            <person name="Crous P.W."/>
            <person name="Seidl M.F."/>
        </authorList>
    </citation>
    <scope>NUCLEOTIDE SEQUENCE [LARGE SCALE GENOMIC DNA]</scope>
    <source>
        <strain evidence="2 3">CBS 123374</strain>
    </source>
</reference>
<proteinExistence type="predicted"/>
<dbReference type="Proteomes" id="UP001492380">
    <property type="component" value="Unassembled WGS sequence"/>
</dbReference>
<feature type="chain" id="PRO_5045751718" description="Secreted protein" evidence="1">
    <location>
        <begin position="18"/>
        <end position="98"/>
    </location>
</feature>
<evidence type="ECO:0000256" key="1">
    <source>
        <dbReference type="SAM" id="SignalP"/>
    </source>
</evidence>
<dbReference type="EMBL" id="JBBWRZ010000011">
    <property type="protein sequence ID" value="KAK8226122.1"/>
    <property type="molecule type" value="Genomic_DNA"/>
</dbReference>
<accession>A0ABR1YE51</accession>
<name>A0ABR1YE51_9PEZI</name>
<keyword evidence="3" id="KW-1185">Reference proteome</keyword>
<protein>
    <recommendedName>
        <fullName evidence="4">Secreted protein</fullName>
    </recommendedName>
</protein>